<proteinExistence type="predicted"/>
<dbReference type="GO" id="GO:0006310">
    <property type="term" value="P:DNA recombination"/>
    <property type="evidence" value="ECO:0007669"/>
    <property type="project" value="UniProtKB-KW"/>
</dbReference>
<reference evidence="4" key="1">
    <citation type="submission" date="2017-03" db="EMBL/GenBank/DDBJ databases">
        <title>Phytopthora megakarya and P. palmivora, two closely related causual agents of cacao black pod achieved similar genome size and gene model numbers by different mechanisms.</title>
        <authorList>
            <person name="Ali S."/>
            <person name="Shao J."/>
            <person name="Larry D.J."/>
            <person name="Kronmiller B."/>
            <person name="Shen D."/>
            <person name="Strem M.D."/>
            <person name="Melnick R.L."/>
            <person name="Guiltinan M.J."/>
            <person name="Tyler B.M."/>
            <person name="Meinhardt L.W."/>
            <person name="Bailey B.A."/>
        </authorList>
    </citation>
    <scope>NUCLEOTIDE SEQUENCE [LARGE SCALE GENOMIC DNA]</scope>
    <source>
        <strain evidence="4">zdho120</strain>
    </source>
</reference>
<comment type="caution">
    <text evidence="3">The sequence shown here is derived from an EMBL/GenBank/DDBJ whole genome shotgun (WGS) entry which is preliminary data.</text>
</comment>
<dbReference type="GO" id="GO:0003677">
    <property type="term" value="F:DNA binding"/>
    <property type="evidence" value="ECO:0007669"/>
    <property type="project" value="InterPro"/>
</dbReference>
<evidence type="ECO:0000313" key="3">
    <source>
        <dbReference type="EMBL" id="OWZ02071.1"/>
    </source>
</evidence>
<dbReference type="AlphaFoldDB" id="A0A225V9A6"/>
<protein>
    <submittedName>
        <fullName evidence="3">Uncharacterized protein</fullName>
    </submittedName>
</protein>
<evidence type="ECO:0000313" key="4">
    <source>
        <dbReference type="Proteomes" id="UP000198211"/>
    </source>
</evidence>
<feature type="transmembrane region" description="Helical" evidence="2">
    <location>
        <begin position="137"/>
        <end position="161"/>
    </location>
</feature>
<keyword evidence="2" id="KW-0472">Membrane</keyword>
<dbReference type="InterPro" id="IPR011010">
    <property type="entry name" value="DNA_brk_join_enz"/>
</dbReference>
<organism evidence="3 4">
    <name type="scientific">Phytophthora megakarya</name>
    <dbReference type="NCBI Taxonomy" id="4795"/>
    <lineage>
        <taxon>Eukaryota</taxon>
        <taxon>Sar</taxon>
        <taxon>Stramenopiles</taxon>
        <taxon>Oomycota</taxon>
        <taxon>Peronosporomycetes</taxon>
        <taxon>Peronosporales</taxon>
        <taxon>Peronosporaceae</taxon>
        <taxon>Phytophthora</taxon>
    </lineage>
</organism>
<evidence type="ECO:0000256" key="2">
    <source>
        <dbReference type="SAM" id="Phobius"/>
    </source>
</evidence>
<accession>A0A225V9A6</accession>
<name>A0A225V9A6_9STRA</name>
<dbReference type="GO" id="GO:0015074">
    <property type="term" value="P:DNA integration"/>
    <property type="evidence" value="ECO:0007669"/>
    <property type="project" value="InterPro"/>
</dbReference>
<dbReference type="OrthoDB" id="94779at2759"/>
<dbReference type="SUPFAM" id="SSF56349">
    <property type="entry name" value="DNA breaking-rejoining enzymes"/>
    <property type="match status" value="1"/>
</dbReference>
<dbReference type="Proteomes" id="UP000198211">
    <property type="component" value="Unassembled WGS sequence"/>
</dbReference>
<dbReference type="Gene3D" id="1.10.443.10">
    <property type="entry name" value="Intergrase catalytic core"/>
    <property type="match status" value="1"/>
</dbReference>
<evidence type="ECO:0000256" key="1">
    <source>
        <dbReference type="ARBA" id="ARBA00023172"/>
    </source>
</evidence>
<dbReference type="EMBL" id="NBNE01006419">
    <property type="protein sequence ID" value="OWZ02071.1"/>
    <property type="molecule type" value="Genomic_DNA"/>
</dbReference>
<gene>
    <name evidence="3" type="ORF">PHMEG_00026433</name>
</gene>
<keyword evidence="1" id="KW-0233">DNA recombination</keyword>
<keyword evidence="4" id="KW-1185">Reference proteome</keyword>
<sequence>MSLRDLAPNSTKHERESTARLFKKFVADEGVNWEYLSLCITRENAPFVFFGGQIWHVSGLQGGTRVPDLGQTLGHAVLPTGQELDGGIVPQVRQTTDKAPLMKGQVLERYCMKRESGSVVNKVPVCTKKSLKIMVMYLYSIASTAFNYQYAALLCLLWYLFGRASDLTPLRKMNLSNGAGNVFLVRFIRIKTSEELGFSLFPDNDFTTCSLLAIALSLATQSAPAASFLNQLPEQNANLQDTPTATLIGMIGHPKTGPHFKHRKTLQMGRNFYVNRVLGRVAQKIGVTERLTSHSFRRGGTQHANEAGLCVQ</sequence>
<dbReference type="InterPro" id="IPR013762">
    <property type="entry name" value="Integrase-like_cat_sf"/>
</dbReference>
<keyword evidence="2" id="KW-0812">Transmembrane</keyword>
<keyword evidence="2" id="KW-1133">Transmembrane helix</keyword>
<dbReference type="STRING" id="4795.A0A225V9A6"/>